<feature type="domain" description="EF-hand" evidence="7">
    <location>
        <begin position="402"/>
        <end position="437"/>
    </location>
</feature>
<evidence type="ECO:0000313" key="8">
    <source>
        <dbReference type="EMBL" id="KAF4690780.1"/>
    </source>
</evidence>
<keyword evidence="6" id="KW-1133">Transmembrane helix</keyword>
<dbReference type="EMBL" id="JABANP010000092">
    <property type="protein sequence ID" value="KAF4690780.1"/>
    <property type="molecule type" value="Genomic_DNA"/>
</dbReference>
<dbReference type="InterPro" id="IPR005654">
    <property type="entry name" value="ATPase_AFG1-like"/>
</dbReference>
<evidence type="ECO:0000259" key="7">
    <source>
        <dbReference type="PROSITE" id="PS50222"/>
    </source>
</evidence>
<dbReference type="InterPro" id="IPR006769">
    <property type="entry name" value="MCU_C"/>
</dbReference>
<evidence type="ECO:0000256" key="6">
    <source>
        <dbReference type="SAM" id="Phobius"/>
    </source>
</evidence>
<dbReference type="InterPro" id="IPR002048">
    <property type="entry name" value="EF_hand_dom"/>
</dbReference>
<dbReference type="SUPFAM" id="SSF52540">
    <property type="entry name" value="P-loop containing nucleoside triphosphate hydrolases"/>
    <property type="match status" value="1"/>
</dbReference>
<dbReference type="GO" id="GO:0005739">
    <property type="term" value="C:mitochondrion"/>
    <property type="evidence" value="ECO:0007669"/>
    <property type="project" value="TreeGrafter"/>
</dbReference>
<name>A0A7J6P4T5_PEROL</name>
<evidence type="ECO:0000256" key="5">
    <source>
        <dbReference type="SAM" id="MobiDB-lite"/>
    </source>
</evidence>
<keyword evidence="6" id="KW-0472">Membrane</keyword>
<comment type="similarity">
    <text evidence="1">Belongs to the AFG1 ATPase family.</text>
</comment>
<feature type="region of interest" description="Disordered" evidence="5">
    <location>
        <begin position="14"/>
        <end position="45"/>
    </location>
</feature>
<dbReference type="Pfam" id="PF04678">
    <property type="entry name" value="MCU"/>
    <property type="match status" value="1"/>
</dbReference>
<dbReference type="InterPro" id="IPR011992">
    <property type="entry name" value="EF-hand-dom_pair"/>
</dbReference>
<dbReference type="InterPro" id="IPR018247">
    <property type="entry name" value="EF_Hand_1_Ca_BS"/>
</dbReference>
<keyword evidence="6" id="KW-0812">Transmembrane</keyword>
<gene>
    <name evidence="8" type="primary">LACE1</name>
    <name evidence="8" type="ORF">FOZ60_016866</name>
</gene>
<dbReference type="PROSITE" id="PS50222">
    <property type="entry name" value="EF_HAND_2"/>
    <property type="match status" value="1"/>
</dbReference>
<dbReference type="OrthoDB" id="548867at2759"/>
<accession>A0A7J6P4T5</accession>
<dbReference type="InterPro" id="IPR027417">
    <property type="entry name" value="P-loop_NTPase"/>
</dbReference>
<dbReference type="GO" id="GO:0005509">
    <property type="term" value="F:calcium ion binding"/>
    <property type="evidence" value="ECO:0007669"/>
    <property type="project" value="InterPro"/>
</dbReference>
<proteinExistence type="inferred from homology"/>
<dbReference type="SUPFAM" id="SSF47473">
    <property type="entry name" value="EF-hand"/>
    <property type="match status" value="1"/>
</dbReference>
<dbReference type="Pfam" id="PF03969">
    <property type="entry name" value="AFG1_ATPase"/>
    <property type="match status" value="1"/>
</dbReference>
<reference evidence="8 9" key="1">
    <citation type="submission" date="2020-04" db="EMBL/GenBank/DDBJ databases">
        <title>Perkinsus olseni comparative genomics.</title>
        <authorList>
            <person name="Bogema D.R."/>
        </authorList>
    </citation>
    <scope>NUCLEOTIDE SEQUENCE [LARGE SCALE GENOMIC DNA]</scope>
    <source>
        <strain evidence="8">00978-12</strain>
    </source>
</reference>
<dbReference type="AlphaFoldDB" id="A0A7J6P4T5"/>
<dbReference type="Gene3D" id="3.40.50.300">
    <property type="entry name" value="P-loop containing nucleotide triphosphate hydrolases"/>
    <property type="match status" value="1"/>
</dbReference>
<dbReference type="PANTHER" id="PTHR12169:SF6">
    <property type="entry name" value="AFG1-LIKE ATPASE"/>
    <property type="match status" value="1"/>
</dbReference>
<dbReference type="Gene3D" id="1.10.238.10">
    <property type="entry name" value="EF-hand"/>
    <property type="match status" value="1"/>
</dbReference>
<dbReference type="PANTHER" id="PTHR12169">
    <property type="entry name" value="ATPASE N2B"/>
    <property type="match status" value="1"/>
</dbReference>
<organism evidence="8 9">
    <name type="scientific">Perkinsus olseni</name>
    <name type="common">Perkinsus atlanticus</name>
    <dbReference type="NCBI Taxonomy" id="32597"/>
    <lineage>
        <taxon>Eukaryota</taxon>
        <taxon>Sar</taxon>
        <taxon>Alveolata</taxon>
        <taxon>Perkinsozoa</taxon>
        <taxon>Perkinsea</taxon>
        <taxon>Perkinsida</taxon>
        <taxon>Perkinsidae</taxon>
        <taxon>Perkinsus</taxon>
    </lineage>
</organism>
<dbReference type="GO" id="GO:0005524">
    <property type="term" value="F:ATP binding"/>
    <property type="evidence" value="ECO:0007669"/>
    <property type="project" value="UniProtKB-KW"/>
</dbReference>
<dbReference type="PROSITE" id="PS00018">
    <property type="entry name" value="EF_HAND_1"/>
    <property type="match status" value="1"/>
</dbReference>
<dbReference type="GO" id="GO:0016887">
    <property type="term" value="F:ATP hydrolysis activity"/>
    <property type="evidence" value="ECO:0007669"/>
    <property type="project" value="InterPro"/>
</dbReference>
<evidence type="ECO:0000256" key="1">
    <source>
        <dbReference type="ARBA" id="ARBA00010322"/>
    </source>
</evidence>
<keyword evidence="4" id="KW-0067">ATP-binding</keyword>
<feature type="transmembrane region" description="Helical" evidence="6">
    <location>
        <begin position="593"/>
        <end position="612"/>
    </location>
</feature>
<keyword evidence="3" id="KW-0106">Calcium</keyword>
<comment type="caution">
    <text evidence="8">The sequence shown here is derived from an EMBL/GenBank/DDBJ whole genome shotgun (WGS) entry which is preliminary data.</text>
</comment>
<protein>
    <submittedName>
        <fullName evidence="8">Lactation elevated protein 1</fullName>
    </submittedName>
</protein>
<dbReference type="NCBIfam" id="NF040713">
    <property type="entry name" value="ZapE"/>
    <property type="match status" value="1"/>
</dbReference>
<feature type="compositionally biased region" description="Low complexity" evidence="5">
    <location>
        <begin position="21"/>
        <end position="40"/>
    </location>
</feature>
<evidence type="ECO:0000256" key="2">
    <source>
        <dbReference type="ARBA" id="ARBA00022741"/>
    </source>
</evidence>
<evidence type="ECO:0000256" key="3">
    <source>
        <dbReference type="ARBA" id="ARBA00022837"/>
    </source>
</evidence>
<keyword evidence="2" id="KW-0547">Nucleotide-binding</keyword>
<feature type="transmembrane region" description="Helical" evidence="6">
    <location>
        <begin position="624"/>
        <end position="643"/>
    </location>
</feature>
<sequence length="691" mass="77838">MKLNEIAQGLERYSPTYNQLTPEETAATSTQTTTGKGSSTLNGANETANSSGGFFSRLFGGSAASTARAEIPPVAFRGLYLWGGCGSGKSMLMDLFYQHVAVKAKKRVHFHEWMMDVHSRLHESQLRSSSRMAKCNTAWTAASAEAQRLSLQCEVGGHQNDLIDQVADEMMKEAWLLCFDEFQVVNLDSSVDYRYIMAQAANGGDDRSVFLSPLNDYNKRLLEAKFYRMAKNEVNTHQKLEIQGRHLDVRRAARHTALAWFTFKELCDRPLGAADYLAIGKHYHTIFIEDVPVLTMNERDQARGLEEGFLTDDFCEKVRRFITLIDGLYEAGTKLVCSAEAEPGALFSISEEDKSSSAFDEVFAWDRTVSRLMEMQSGEYLSEHARKLSADQMLGQYELNNLSKEDMDDLWFRYDRDDSGSIDVSELTLLLEDLTEHVEGHRNVPAEVVIASMDFLDLDKNGVCPSEVAAGAKSLVIPVRPGEAVGDLCEKVKESIGSTRVDILTNAPESLIVSQQESALKLLDADGGFQLRVAPPESTRLEPQLVRVLPTDSSAPPDSGDIERLTALKDQRRRLRASEEEIRSLALRKTNKYAIGGVVLFSVEWALVYYGTYFLYGWDVMEPITYLLALLDVIVTYGFFMLWREDYSPKTLQQVIYSRHERKLSESRGFDLKLQQAVEREIRLLEDRLKK</sequence>
<evidence type="ECO:0000313" key="9">
    <source>
        <dbReference type="Proteomes" id="UP000541610"/>
    </source>
</evidence>
<dbReference type="Proteomes" id="UP000541610">
    <property type="component" value="Unassembled WGS sequence"/>
</dbReference>
<evidence type="ECO:0000256" key="4">
    <source>
        <dbReference type="ARBA" id="ARBA00022840"/>
    </source>
</evidence>